<keyword evidence="4" id="KW-0808">Transferase</keyword>
<organism evidence="4 5">
    <name type="scientific">Paramuricea clavata</name>
    <name type="common">Red gorgonian</name>
    <name type="synonym">Violescent sea-whip</name>
    <dbReference type="NCBI Taxonomy" id="317549"/>
    <lineage>
        <taxon>Eukaryota</taxon>
        <taxon>Metazoa</taxon>
        <taxon>Cnidaria</taxon>
        <taxon>Anthozoa</taxon>
        <taxon>Octocorallia</taxon>
        <taxon>Malacalcyonacea</taxon>
        <taxon>Plexauridae</taxon>
        <taxon>Paramuricea</taxon>
    </lineage>
</organism>
<feature type="compositionally biased region" description="Low complexity" evidence="2">
    <location>
        <begin position="933"/>
        <end position="954"/>
    </location>
</feature>
<proteinExistence type="predicted"/>
<dbReference type="Gene3D" id="2.130.10.10">
    <property type="entry name" value="YVTN repeat-like/Quinoprotein amine dehydrogenase"/>
    <property type="match status" value="1"/>
</dbReference>
<dbReference type="InterPro" id="IPR026612">
    <property type="entry name" value="STRA6-like"/>
</dbReference>
<dbReference type="Gene3D" id="3.40.50.12690">
    <property type="match status" value="1"/>
</dbReference>
<feature type="region of interest" description="Disordered" evidence="2">
    <location>
        <begin position="196"/>
        <end position="216"/>
    </location>
</feature>
<feature type="compositionally biased region" description="Low complexity" evidence="2">
    <location>
        <begin position="883"/>
        <end position="901"/>
    </location>
</feature>
<feature type="compositionally biased region" description="Polar residues" evidence="2">
    <location>
        <begin position="1030"/>
        <end position="1044"/>
    </location>
</feature>
<dbReference type="OrthoDB" id="248320at2759"/>
<feature type="compositionally biased region" description="Polar residues" evidence="2">
    <location>
        <begin position="919"/>
        <end position="928"/>
    </location>
</feature>
<protein>
    <submittedName>
        <fullName evidence="4">RNA-directed DNA polymerase from mobile element jockey-like</fullName>
    </submittedName>
</protein>
<dbReference type="SUPFAM" id="SSF117289">
    <property type="entry name" value="Nucleoporin domain"/>
    <property type="match status" value="1"/>
</dbReference>
<accession>A0A6S7FVF7</accession>
<dbReference type="GO" id="GO:0034632">
    <property type="term" value="F:retinol transmembrane transporter activity"/>
    <property type="evidence" value="ECO:0007669"/>
    <property type="project" value="InterPro"/>
</dbReference>
<evidence type="ECO:0000256" key="1">
    <source>
        <dbReference type="SAM" id="Coils"/>
    </source>
</evidence>
<evidence type="ECO:0000313" key="5">
    <source>
        <dbReference type="Proteomes" id="UP001152795"/>
    </source>
</evidence>
<feature type="region of interest" description="Disordered" evidence="2">
    <location>
        <begin position="872"/>
        <end position="978"/>
    </location>
</feature>
<dbReference type="PROSITE" id="PS50878">
    <property type="entry name" value="RT_POL"/>
    <property type="match status" value="1"/>
</dbReference>
<dbReference type="Pfam" id="PF00078">
    <property type="entry name" value="RVT_1"/>
    <property type="match status" value="1"/>
</dbReference>
<keyword evidence="4" id="KW-0548">Nucleotidyltransferase</keyword>
<keyword evidence="5" id="KW-1185">Reference proteome</keyword>
<feature type="transmembrane region" description="Helical" evidence="3">
    <location>
        <begin position="670"/>
        <end position="692"/>
    </location>
</feature>
<sequence>MNISFEGEKGKDLTERVISNLKEEGVKEHNSIALAQNDTEDDGGDITTVECETIAQVVCNELPTEVSEIKLKLNQHIVETKAELQKIKENFAEQLDQLKELSLNGGTKVTEYCLTSLEHENATLRHENTQLRRENDSLKERDATHNTWHTPGHRARTNVHNISANYACQNKTARSAADMNAQEPDIITPNRFGLLSTEHDSDKESESNDEIDPSSKNNKSVKLVFIAGDSILQHVHGWDLSNDKQRVSVKSFSGSKADDMQDYIKPLLRKKPDEIILHVGTNNIKDNAKTAEVVAAGILNLGTQIKDSLPYHALTKFHSTASDSTNEWFINMDRGLFNIAVFLDLQKAFDTINHDILLTKLDLYGLQKPSLNLLVSYLANRTQMCSVNGALSGTKLVTCGIPQGSTLGPLLFLIYINDLPNSLEYSSTRMFADDTILTVSGKSMQDVEVAINHDLTNVKQWLSANRLSLNLVKTEYLLIGSRYNINNLLAAPNVFVGDTPIKKLGMSNISGNITTVPPTGLELPVKANPYALFQGIIITVLAFLRKRTSFKKDVWGGRPGLVVPIDFLGIDNDRLAIMCVFGAATGSITNLIIVRDVGQNVWGAAFLSIGTALEVAFLYYPYFGCLASYHRIIGALMGLPYVVVYFSISMTADLQKCNGITTWAQYVFEILPKIPTILCQLFIMGKFILVLYKEIKEYGIFGMQLFSPHNLDEHVHEHVKLIRPWLHDHVNDLIKSKKLILSLYSGAYEVVTVNQTDQGPWAKWVLPDSGQAVLPTTHDNEETYPLGMAVTFAVTRPLEQDDQKLPPAPILFLLTTDGVLCPFYIVYKNSKLATRICHPPQPLAVDGERLASSSGVPKPAGSLATQAAPVTMPPTKAITPSVTQATNPPATTSTSFTASKPPVLPDNTKAPQFGFSPLTGAQPNTTPLTFGPSKATQATKLTTTSTSAVTSKPSVLPDNTRAPQFGSTPFTGTPPSTTLPSFGSTKIFGSNLAGMPTNPGNVSFSPVSLPPSAKPGQTGLFQFRPPQNPPLTQSGFGSTLSKSGPLSFVPPTASTPSSAQSSTSGLRTTKPTEPNVPPKTDPTHKSTIPSTTKAPDVRGTTPVKTPPVTNAKPPPTMQPTPNLGTPVGVKKDGVVPGSKEESKGKPLAKASPSKQEQLEAAMHRNIRNEASLRKMRYIYSLHYTYGDL</sequence>
<name>A0A6S7FVF7_PARCT</name>
<feature type="region of interest" description="Disordered" evidence="2">
    <location>
        <begin position="1002"/>
        <end position="1162"/>
    </location>
</feature>
<dbReference type="GO" id="GO:0003964">
    <property type="term" value="F:RNA-directed DNA polymerase activity"/>
    <property type="evidence" value="ECO:0007669"/>
    <property type="project" value="UniProtKB-KW"/>
</dbReference>
<dbReference type="AlphaFoldDB" id="A0A6S7FVF7"/>
<evidence type="ECO:0000313" key="4">
    <source>
        <dbReference type="EMBL" id="CAB3980152.1"/>
    </source>
</evidence>
<keyword evidence="3" id="KW-0812">Transmembrane</keyword>
<keyword evidence="4" id="KW-0695">RNA-directed DNA polymerase</keyword>
<comment type="caution">
    <text evidence="4">The sequence shown here is derived from an EMBL/GenBank/DDBJ whole genome shotgun (WGS) entry which is preliminary data.</text>
</comment>
<evidence type="ECO:0000256" key="2">
    <source>
        <dbReference type="SAM" id="MobiDB-lite"/>
    </source>
</evidence>
<feature type="compositionally biased region" description="Low complexity" evidence="2">
    <location>
        <begin position="1050"/>
        <end position="1064"/>
    </location>
</feature>
<feature type="transmembrane region" description="Helical" evidence="3">
    <location>
        <begin position="632"/>
        <end position="650"/>
    </location>
</feature>
<dbReference type="Proteomes" id="UP001152795">
    <property type="component" value="Unassembled WGS sequence"/>
</dbReference>
<feature type="compositionally biased region" description="Low complexity" evidence="2">
    <location>
        <begin position="965"/>
        <end position="978"/>
    </location>
</feature>
<dbReference type="EMBL" id="CACRXK020000262">
    <property type="protein sequence ID" value="CAB3980152.1"/>
    <property type="molecule type" value="Genomic_DNA"/>
</dbReference>
<dbReference type="Pfam" id="PF14752">
    <property type="entry name" value="RBP_receptor"/>
    <property type="match status" value="1"/>
</dbReference>
<keyword evidence="3" id="KW-0472">Membrane</keyword>
<feature type="transmembrane region" description="Helical" evidence="3">
    <location>
        <begin position="600"/>
        <end position="620"/>
    </location>
</feature>
<dbReference type="InterPro" id="IPR015943">
    <property type="entry name" value="WD40/YVTN_repeat-like_dom_sf"/>
</dbReference>
<feature type="compositionally biased region" description="Basic and acidic residues" evidence="2">
    <location>
        <begin position="197"/>
        <end position="206"/>
    </location>
</feature>
<reference evidence="4" key="1">
    <citation type="submission" date="2020-04" db="EMBL/GenBank/DDBJ databases">
        <authorList>
            <person name="Alioto T."/>
            <person name="Alioto T."/>
            <person name="Gomez Garrido J."/>
        </authorList>
    </citation>
    <scope>NUCLEOTIDE SEQUENCE</scope>
    <source>
        <strain evidence="4">A484AB</strain>
    </source>
</reference>
<feature type="transmembrane region" description="Helical" evidence="3">
    <location>
        <begin position="575"/>
        <end position="594"/>
    </location>
</feature>
<evidence type="ECO:0000256" key="3">
    <source>
        <dbReference type="SAM" id="Phobius"/>
    </source>
</evidence>
<feature type="region of interest" description="Disordered" evidence="2">
    <location>
        <begin position="848"/>
        <end position="867"/>
    </location>
</feature>
<keyword evidence="3" id="KW-1133">Transmembrane helix</keyword>
<gene>
    <name evidence="4" type="ORF">PACLA_8A073973</name>
</gene>
<feature type="compositionally biased region" description="Basic and acidic residues" evidence="2">
    <location>
        <begin position="1129"/>
        <end position="1144"/>
    </location>
</feature>
<dbReference type="GO" id="GO:0038023">
    <property type="term" value="F:signaling receptor activity"/>
    <property type="evidence" value="ECO:0007669"/>
    <property type="project" value="InterPro"/>
</dbReference>
<dbReference type="SUPFAM" id="SSF52266">
    <property type="entry name" value="SGNH hydrolase"/>
    <property type="match status" value="1"/>
</dbReference>
<dbReference type="PANTHER" id="PTHR33332">
    <property type="entry name" value="REVERSE TRANSCRIPTASE DOMAIN-CONTAINING PROTEIN"/>
    <property type="match status" value="1"/>
</dbReference>
<feature type="coiled-coil region" evidence="1">
    <location>
        <begin position="70"/>
        <end position="141"/>
    </location>
</feature>
<keyword evidence="1" id="KW-0175">Coiled coil</keyword>
<dbReference type="InterPro" id="IPR000477">
    <property type="entry name" value="RT_dom"/>
</dbReference>